<evidence type="ECO:0000313" key="3">
    <source>
        <dbReference type="EMBL" id="MFG6462439.1"/>
    </source>
</evidence>
<accession>A0ABW7GKE9</accession>
<feature type="chain" id="PRO_5046127244" description="DUF2946 domain-containing protein" evidence="2">
    <location>
        <begin position="25"/>
        <end position="115"/>
    </location>
</feature>
<name>A0ABW7GKE9_9BURK</name>
<proteinExistence type="predicted"/>
<feature type="signal peptide" evidence="2">
    <location>
        <begin position="1"/>
        <end position="24"/>
    </location>
</feature>
<feature type="region of interest" description="Disordered" evidence="1">
    <location>
        <begin position="92"/>
        <end position="115"/>
    </location>
</feature>
<organism evidence="3 4">
    <name type="scientific">Pelomonas lactea</name>
    <dbReference type="NCBI Taxonomy" id="3299030"/>
    <lineage>
        <taxon>Bacteria</taxon>
        <taxon>Pseudomonadati</taxon>
        <taxon>Pseudomonadota</taxon>
        <taxon>Betaproteobacteria</taxon>
        <taxon>Burkholderiales</taxon>
        <taxon>Sphaerotilaceae</taxon>
        <taxon>Roseateles</taxon>
    </lineage>
</organism>
<evidence type="ECO:0000313" key="4">
    <source>
        <dbReference type="Proteomes" id="UP001606302"/>
    </source>
</evidence>
<reference evidence="3 4" key="1">
    <citation type="submission" date="2024-08" db="EMBL/GenBank/DDBJ databases">
        <authorList>
            <person name="Lu H."/>
        </authorList>
    </citation>
    <scope>NUCLEOTIDE SEQUENCE [LARGE SCALE GENOMIC DNA]</scope>
    <source>
        <strain evidence="3 4">DXS20W</strain>
    </source>
</reference>
<evidence type="ECO:0008006" key="5">
    <source>
        <dbReference type="Google" id="ProtNLM"/>
    </source>
</evidence>
<comment type="caution">
    <text evidence="3">The sequence shown here is derived from an EMBL/GenBank/DDBJ whole genome shotgun (WGS) entry which is preliminary data.</text>
</comment>
<dbReference type="EMBL" id="JBIGHX010000003">
    <property type="protein sequence ID" value="MFG6462439.1"/>
    <property type="molecule type" value="Genomic_DNA"/>
</dbReference>
<feature type="compositionally biased region" description="Pro residues" evidence="1">
    <location>
        <begin position="106"/>
        <end position="115"/>
    </location>
</feature>
<dbReference type="Proteomes" id="UP001606302">
    <property type="component" value="Unassembled WGS sequence"/>
</dbReference>
<keyword evidence="2" id="KW-0732">Signal</keyword>
<keyword evidence="4" id="KW-1185">Reference proteome</keyword>
<evidence type="ECO:0000256" key="2">
    <source>
        <dbReference type="SAM" id="SignalP"/>
    </source>
</evidence>
<sequence length="115" mass="12092">MRRPGRFLVLCLLLVLLPLRSVLAAAQLECGPVQPTPAAMAHAEHAHHDHQDMDDTADAHHSQACKLCAPCCLAAAPPPALALTVTSAPAQRAAQVPAERWTGVVPPLPDPPPRG</sequence>
<evidence type="ECO:0000256" key="1">
    <source>
        <dbReference type="SAM" id="MobiDB-lite"/>
    </source>
</evidence>
<protein>
    <recommendedName>
        <fullName evidence="5">DUF2946 domain-containing protein</fullName>
    </recommendedName>
</protein>
<dbReference type="RefSeq" id="WP_394511297.1">
    <property type="nucleotide sequence ID" value="NZ_JBIGHX010000003.1"/>
</dbReference>
<gene>
    <name evidence="3" type="ORF">ACG04Q_12740</name>
</gene>